<proteinExistence type="predicted"/>
<organism evidence="2">
    <name type="scientific">viral metagenome</name>
    <dbReference type="NCBI Taxonomy" id="1070528"/>
    <lineage>
        <taxon>unclassified sequences</taxon>
        <taxon>metagenomes</taxon>
        <taxon>organismal metagenomes</taxon>
    </lineage>
</organism>
<dbReference type="SUPFAM" id="SSF50998">
    <property type="entry name" value="Quinoprotein alcohol dehydrogenase-like"/>
    <property type="match status" value="1"/>
</dbReference>
<dbReference type="InterPro" id="IPR011047">
    <property type="entry name" value="Quinoprotein_ADH-like_sf"/>
</dbReference>
<reference evidence="2" key="1">
    <citation type="submission" date="2020-03" db="EMBL/GenBank/DDBJ databases">
        <title>The deep terrestrial virosphere.</title>
        <authorList>
            <person name="Holmfeldt K."/>
            <person name="Nilsson E."/>
            <person name="Simone D."/>
            <person name="Lopez-Fernandez M."/>
            <person name="Wu X."/>
            <person name="de Brujin I."/>
            <person name="Lundin D."/>
            <person name="Andersson A."/>
            <person name="Bertilsson S."/>
            <person name="Dopson M."/>
        </authorList>
    </citation>
    <scope>NUCLEOTIDE SEQUENCE</scope>
    <source>
        <strain evidence="2">MM415A00929</strain>
        <strain evidence="1">MM415B00326</strain>
    </source>
</reference>
<dbReference type="AlphaFoldDB" id="A0A6M3KCD9"/>
<gene>
    <name evidence="2" type="ORF">MM415A00929_0010</name>
    <name evidence="1" type="ORF">MM415B00326_0052</name>
</gene>
<dbReference type="EMBL" id="MT142372">
    <property type="protein sequence ID" value="QJA79218.1"/>
    <property type="molecule type" value="Genomic_DNA"/>
</dbReference>
<evidence type="ECO:0000313" key="2">
    <source>
        <dbReference type="EMBL" id="QJA79218.1"/>
    </source>
</evidence>
<dbReference type="EMBL" id="MT141561">
    <property type="protein sequence ID" value="QJA66852.1"/>
    <property type="molecule type" value="Genomic_DNA"/>
</dbReference>
<evidence type="ECO:0000313" key="1">
    <source>
        <dbReference type="EMBL" id="QJA66852.1"/>
    </source>
</evidence>
<name>A0A6M3KCD9_9ZZZZ</name>
<protein>
    <submittedName>
        <fullName evidence="2">Putative tail tubular protein</fullName>
    </submittedName>
</protein>
<accession>A0A6M3KCD9</accession>
<sequence length="619" mass="68873">MTNKIMITWSLFCLAVIAQVRTDRNNILTWLDIQDGDVLAWSEHITGQDVNDMNQWDDFKSVARIPGRSLKACGDIRLDDEVWVVVDRTIDSNDYTFIEQFQPLDWGDDPNYCWFVDCGIGDVNSYGVAEIPEIPEVPEVPPAPFRDEAYIISDADNLYWFDPDWSYLGYTDSPGTVVTTTIAQTADGSKTIVGAGYYVVVYDINLTPDQTFYVPDAGSFPQVISCVRLNHDESVLYVDTAWKLYAFNTSNGDEIWNKDMVWASVFCLDDEDNIYMYRGTGSYTVSKYDSDGNLLVNLNNVGHGRSIVYDSVNNVVIIVGLAPWGKNVRVLNPTNLATLYSYTDTGNALGVIVHDGYYYVCKGTGSDGYNVIKFDSELNVIAHATGGTSAIMVDWDGNIAVSNISELGSTVYRYDTDLNLIDTTNFAGGTFLYREEIAKISYLDDGTPAVPAIPPIPGIEPNMIAADHLANTEVCVYADGRPIGNYTVTEDVNGVNVIDFGEKYDVIIAGINYYSIYESFPLILGSGSSLTSGFQSRIQNVKIDFYESMGCNIGVSIDNSVDWKFSYDNFATAIAPIEEIKSAPFVWGTTREPIIYLWLWKPIPMTIRSINPKMLITIE</sequence>